<accession>A0A9N8EC85</accession>
<dbReference type="SUPFAM" id="SSF53254">
    <property type="entry name" value="Phosphoglycerate mutase-like"/>
    <property type="match status" value="1"/>
</dbReference>
<dbReference type="Proteomes" id="UP001153069">
    <property type="component" value="Unassembled WGS sequence"/>
</dbReference>
<dbReference type="PANTHER" id="PTHR16469:SF27">
    <property type="entry name" value="UBIQUITIN-ASSOCIATED AND SH3 DOMAIN-CONTAINING BA-RELATED"/>
    <property type="match status" value="1"/>
</dbReference>
<dbReference type="InterPro" id="IPR051710">
    <property type="entry name" value="Phosphatase_SH3-domain"/>
</dbReference>
<gene>
    <name evidence="1" type="ORF">SEMRO_911_G219230.1</name>
</gene>
<sequence length="255" mass="27608">MTIQNTSNGSDGEERQYVWLVRYGLTEYPLVESVGPFDSDIDPTVGIEHANSIATRMTQSGASAPAVVYASPFLRTVHTAHIIAQKANGAAVRIEEGLTEWQVPSLLVTPDGTHTHPQTAATHVTKFPLVDATYQSVNAASSTGAEGSPHFPETEENLVVRCAATLDKLLGDTTSENQNMAIVSHAPCNIALALHLEGSSLKESKREPWPLGGLTLFSRPMQGGPWRLEFYGCSDHMPGEYKAGLKRWTLPSLQN</sequence>
<dbReference type="AlphaFoldDB" id="A0A9N8EC85"/>
<dbReference type="CDD" id="cd07067">
    <property type="entry name" value="HP_PGM_like"/>
    <property type="match status" value="1"/>
</dbReference>
<dbReference type="InterPro" id="IPR013078">
    <property type="entry name" value="His_Pase_superF_clade-1"/>
</dbReference>
<dbReference type="InterPro" id="IPR029033">
    <property type="entry name" value="His_PPase_superfam"/>
</dbReference>
<dbReference type="Pfam" id="PF00300">
    <property type="entry name" value="His_Phos_1"/>
    <property type="match status" value="1"/>
</dbReference>
<organism evidence="1 2">
    <name type="scientific">Seminavis robusta</name>
    <dbReference type="NCBI Taxonomy" id="568900"/>
    <lineage>
        <taxon>Eukaryota</taxon>
        <taxon>Sar</taxon>
        <taxon>Stramenopiles</taxon>
        <taxon>Ochrophyta</taxon>
        <taxon>Bacillariophyta</taxon>
        <taxon>Bacillariophyceae</taxon>
        <taxon>Bacillariophycidae</taxon>
        <taxon>Naviculales</taxon>
        <taxon>Naviculaceae</taxon>
        <taxon>Seminavis</taxon>
    </lineage>
</organism>
<proteinExistence type="predicted"/>
<comment type="caution">
    <text evidence="1">The sequence shown here is derived from an EMBL/GenBank/DDBJ whole genome shotgun (WGS) entry which is preliminary data.</text>
</comment>
<evidence type="ECO:0008006" key="3">
    <source>
        <dbReference type="Google" id="ProtNLM"/>
    </source>
</evidence>
<dbReference type="PANTHER" id="PTHR16469">
    <property type="entry name" value="UBIQUITIN-ASSOCIATED AND SH3 DOMAIN-CONTAINING BA-RELATED"/>
    <property type="match status" value="1"/>
</dbReference>
<dbReference type="OrthoDB" id="414418at2759"/>
<reference evidence="1" key="1">
    <citation type="submission" date="2020-06" db="EMBL/GenBank/DDBJ databases">
        <authorList>
            <consortium name="Plant Systems Biology data submission"/>
        </authorList>
    </citation>
    <scope>NUCLEOTIDE SEQUENCE</scope>
    <source>
        <strain evidence="1">D6</strain>
    </source>
</reference>
<dbReference type="EMBL" id="CAICTM010000909">
    <property type="protein sequence ID" value="CAB9518163.1"/>
    <property type="molecule type" value="Genomic_DNA"/>
</dbReference>
<evidence type="ECO:0000313" key="1">
    <source>
        <dbReference type="EMBL" id="CAB9518163.1"/>
    </source>
</evidence>
<name>A0A9N8EC85_9STRA</name>
<protein>
    <recommendedName>
        <fullName evidence="3">Histidine phosphatase family protein</fullName>
    </recommendedName>
</protein>
<dbReference type="Gene3D" id="3.40.50.1240">
    <property type="entry name" value="Phosphoglycerate mutase-like"/>
    <property type="match status" value="1"/>
</dbReference>
<evidence type="ECO:0000313" key="2">
    <source>
        <dbReference type="Proteomes" id="UP001153069"/>
    </source>
</evidence>
<keyword evidence="2" id="KW-1185">Reference proteome</keyword>